<dbReference type="OrthoDB" id="9778153at2"/>
<proteinExistence type="predicted"/>
<reference evidence="1 2" key="1">
    <citation type="submission" date="2016-03" db="EMBL/GenBank/DDBJ databases">
        <title>Complete genome sequence of a soil Actinobacterium, Nocardioides dokdonensis FR1436.</title>
        <authorList>
            <person name="Kwon S.-K."/>
            <person name="Kim K."/>
            <person name="Kim J.F."/>
        </authorList>
    </citation>
    <scope>NUCLEOTIDE SEQUENCE [LARGE SCALE GENOMIC DNA]</scope>
    <source>
        <strain evidence="1 2">FR1436</strain>
    </source>
</reference>
<organism evidence="1 2">
    <name type="scientific">Nocardioides dokdonensis FR1436</name>
    <dbReference type="NCBI Taxonomy" id="1300347"/>
    <lineage>
        <taxon>Bacteria</taxon>
        <taxon>Bacillati</taxon>
        <taxon>Actinomycetota</taxon>
        <taxon>Actinomycetes</taxon>
        <taxon>Propionibacteriales</taxon>
        <taxon>Nocardioidaceae</taxon>
        <taxon>Nocardioides</taxon>
    </lineage>
</organism>
<dbReference type="RefSeq" id="WP_068106627.1">
    <property type="nucleotide sequence ID" value="NZ_CP015079.1"/>
</dbReference>
<gene>
    <name evidence="1" type="ORF">I601_0759</name>
</gene>
<dbReference type="AlphaFoldDB" id="A0A1A9GGM9"/>
<dbReference type="KEGG" id="ndk:I601_0759"/>
<dbReference type="EMBL" id="CP015079">
    <property type="protein sequence ID" value="ANH37206.1"/>
    <property type="molecule type" value="Genomic_DNA"/>
</dbReference>
<evidence type="ECO:0000313" key="1">
    <source>
        <dbReference type="EMBL" id="ANH37206.1"/>
    </source>
</evidence>
<accession>A0A1A9GGM9</accession>
<protein>
    <submittedName>
        <fullName evidence="1">Uncharacterized protein</fullName>
    </submittedName>
</protein>
<dbReference type="STRING" id="1300347.I601_0759"/>
<keyword evidence="2" id="KW-1185">Reference proteome</keyword>
<sequence>MPATTEPLWSGLVDDAAIFPPGDAPLDTAVRAYLERREPLVGAFVLRDTDLPHVEPGPPLAVVLTGGAGQVAGPAALATRTGHTLAALEIALRDPDDLAGNARRVVAAVDVARAAGDLDEDVAVHVELPATPGPPSYGWLAAADEVAAAELLLKFRTGGLDADAHPASATLAAWIDAALDRETPFKCTAGLHRAVRHTGTDGVERHGFLNVLLATRRAFDGATPTDVVATLEERDGATLAAAVGTEDLAGARRWFRSFGSCSISEPLADLDALGVLA</sequence>
<evidence type="ECO:0000313" key="2">
    <source>
        <dbReference type="Proteomes" id="UP000077868"/>
    </source>
</evidence>
<name>A0A1A9GGM9_9ACTN</name>
<dbReference type="PATRIC" id="fig|1300347.3.peg.760"/>
<dbReference type="Proteomes" id="UP000077868">
    <property type="component" value="Chromosome"/>
</dbReference>